<name>A0A2S8GNR7_9BACT</name>
<evidence type="ECO:0000256" key="1">
    <source>
        <dbReference type="ARBA" id="ARBA00022801"/>
    </source>
</evidence>
<proteinExistence type="predicted"/>
<feature type="region of interest" description="Disordered" evidence="2">
    <location>
        <begin position="532"/>
        <end position="591"/>
    </location>
</feature>
<organism evidence="5 6">
    <name type="scientific">Blastopirellula marina</name>
    <dbReference type="NCBI Taxonomy" id="124"/>
    <lineage>
        <taxon>Bacteria</taxon>
        <taxon>Pseudomonadati</taxon>
        <taxon>Planctomycetota</taxon>
        <taxon>Planctomycetia</taxon>
        <taxon>Pirellulales</taxon>
        <taxon>Pirellulaceae</taxon>
        <taxon>Blastopirellula</taxon>
    </lineage>
</organism>
<feature type="domain" description="Amidohydrolase-related" evidence="4">
    <location>
        <begin position="358"/>
        <end position="427"/>
    </location>
</feature>
<dbReference type="Proteomes" id="UP000237819">
    <property type="component" value="Unassembled WGS sequence"/>
</dbReference>
<keyword evidence="3" id="KW-0732">Signal</keyword>
<comment type="caution">
    <text evidence="5">The sequence shown here is derived from an EMBL/GenBank/DDBJ whole genome shotgun (WGS) entry which is preliminary data.</text>
</comment>
<feature type="region of interest" description="Disordered" evidence="2">
    <location>
        <begin position="1020"/>
        <end position="1067"/>
    </location>
</feature>
<protein>
    <recommendedName>
        <fullName evidence="4">Amidohydrolase-related domain-containing protein</fullName>
    </recommendedName>
</protein>
<feature type="domain" description="Amidohydrolase-related" evidence="4">
    <location>
        <begin position="666"/>
        <end position="991"/>
    </location>
</feature>
<dbReference type="RefSeq" id="WP_105335471.1">
    <property type="nucleotide sequence ID" value="NZ_PUHZ01000011.1"/>
</dbReference>
<keyword evidence="1" id="KW-0378">Hydrolase</keyword>
<dbReference type="Gene3D" id="3.20.20.140">
    <property type="entry name" value="Metal-dependent hydrolases"/>
    <property type="match status" value="2"/>
</dbReference>
<dbReference type="GO" id="GO:0016810">
    <property type="term" value="F:hydrolase activity, acting on carbon-nitrogen (but not peptide) bonds"/>
    <property type="evidence" value="ECO:0007669"/>
    <property type="project" value="InterPro"/>
</dbReference>
<dbReference type="SUPFAM" id="SSF51556">
    <property type="entry name" value="Metallo-dependent hydrolases"/>
    <property type="match status" value="2"/>
</dbReference>
<feature type="compositionally biased region" description="Basic and acidic residues" evidence="2">
    <location>
        <begin position="1039"/>
        <end position="1067"/>
    </location>
</feature>
<dbReference type="InterPro" id="IPR032466">
    <property type="entry name" value="Metal_Hydrolase"/>
</dbReference>
<dbReference type="Gene3D" id="2.30.40.10">
    <property type="entry name" value="Urease, subunit C, domain 1"/>
    <property type="match status" value="2"/>
</dbReference>
<dbReference type="EMBL" id="PUHZ01000011">
    <property type="protein sequence ID" value="PQO46093.1"/>
    <property type="molecule type" value="Genomic_DNA"/>
</dbReference>
<evidence type="ECO:0000256" key="3">
    <source>
        <dbReference type="SAM" id="SignalP"/>
    </source>
</evidence>
<gene>
    <name evidence="5" type="ORF">C5Y93_10990</name>
</gene>
<evidence type="ECO:0000313" key="6">
    <source>
        <dbReference type="Proteomes" id="UP000237819"/>
    </source>
</evidence>
<dbReference type="InterPro" id="IPR050287">
    <property type="entry name" value="MTA/SAH_deaminase"/>
</dbReference>
<evidence type="ECO:0000256" key="2">
    <source>
        <dbReference type="SAM" id="MobiDB-lite"/>
    </source>
</evidence>
<dbReference type="Pfam" id="PF01979">
    <property type="entry name" value="Amidohydro_1"/>
    <property type="match status" value="2"/>
</dbReference>
<evidence type="ECO:0000259" key="4">
    <source>
        <dbReference type="Pfam" id="PF01979"/>
    </source>
</evidence>
<feature type="signal peptide" evidence="3">
    <location>
        <begin position="1"/>
        <end position="21"/>
    </location>
</feature>
<feature type="chain" id="PRO_5015708403" description="Amidohydrolase-related domain-containing protein" evidence="3">
    <location>
        <begin position="22"/>
        <end position="1067"/>
    </location>
</feature>
<accession>A0A2S8GNR7</accession>
<evidence type="ECO:0000313" key="5">
    <source>
        <dbReference type="EMBL" id="PQO46093.1"/>
    </source>
</evidence>
<feature type="compositionally biased region" description="Basic and acidic residues" evidence="2">
    <location>
        <begin position="546"/>
        <end position="590"/>
    </location>
</feature>
<dbReference type="OrthoDB" id="9802793at2"/>
<dbReference type="CDD" id="cd01309">
    <property type="entry name" value="Met_dep_hydrolase_C"/>
    <property type="match status" value="1"/>
</dbReference>
<dbReference type="InterPro" id="IPR011059">
    <property type="entry name" value="Metal-dep_hydrolase_composite"/>
</dbReference>
<dbReference type="PANTHER" id="PTHR43794">
    <property type="entry name" value="AMINOHYDROLASE SSNA-RELATED"/>
    <property type="match status" value="1"/>
</dbReference>
<dbReference type="AlphaFoldDB" id="A0A2S8GNR7"/>
<dbReference type="InterPro" id="IPR006680">
    <property type="entry name" value="Amidohydro-rel"/>
</dbReference>
<sequence>MKYLFLPAWCLVAMFSVSLFAEAPTQTSRHDEGLRRHPVEVFALTNAQVVTAPGEEPKSMTIVIRDSKIAALGADAEVPPEAQVVDLEGKFVYPGFIDSYGEVSFNAADQRPPMAYWNNNVRTDFSVGSAIKSNDLNASNFRKQGFVARLIAPQDGILRGRTGIYSLDGGDVQFSQLRDEFALAGQLTLNRRGPRGSYPNSPMGAVALARQAFYDAGWYRDAQAASQEDPQLLSPETNVTLEAMQSYLAGELPVMLETTDEQFVMRADTFAKEFDLDLIVIGNGREYRRLEDVAAIGRTIVVPVDFPKAPNVASPEAANSTTLLSLMHWDHAPENLARLSEKDVEILLTAHGLDNASQFLKNLTTAVKRGFDATDALAAMTTVPAKRLGIADQLGTVETGKLASFVVTSKPLFEKDSDLVETWVSGKRFEHQKLPSEKIAGDWKLAIQGPPKDASSELLIHLTAPKNFKGAVRPAETTPKFKEKVELKSLKLEGDRITGQFISDKFGPRGVATLSVTFEEEAETMLGTLRWPDGTESIVTMTPSGMDEKKEEKKDEPKEEKADEKKEEKSKDDEDKKEDDKDKKDKDKPRMASFPVMYPLGAFGKEKPPESAGLVAFQGATIWTSGPQGNIENGTILIEDGKIKAVGKHLEIPEDATVIDASGLHISPGLIDCHSHIATDGGINESGQAITAEVRIGDFIDADDIDIYWQLAGGLTSSNILHGSANPIGGQNQVIKMRWGLPAEALKFQGAPQGIKFALGENVKQANWGDDYTTRYPQTRMGVEQIFRDEFREAKEYRAAHEAYAENPEGLPPRKDLELEAISEIIAGNRWVHCHSYRQDEILALIRVLDDFNIKIGSFQHILEGYKVADAMAKHGATGSSFSDWWAYKFEVDDAIPYNGAIMHEQGIVVSFNSDDAEMGRHMNQEAAKAVKYGNVSPEEALKFVTLNAAIQLRIDDRVGSIEPGKDADLAIWTASPLSSYAVCKQTWIDGRKYFDRDQEQKDRAKFAKMKNTLIQKILDSRAPMMKEGETTEDPSDLWPRHDEFCHGHDHGHGHGHGHEHEHEHHE</sequence>
<dbReference type="SUPFAM" id="SSF51338">
    <property type="entry name" value="Composite domain of metallo-dependent hydrolases"/>
    <property type="match status" value="2"/>
</dbReference>
<dbReference type="PANTHER" id="PTHR43794:SF11">
    <property type="entry name" value="AMIDOHYDROLASE-RELATED DOMAIN-CONTAINING PROTEIN"/>
    <property type="match status" value="1"/>
</dbReference>
<reference evidence="5 6" key="1">
    <citation type="submission" date="2018-02" db="EMBL/GenBank/DDBJ databases">
        <title>Comparative genomes isolates from brazilian mangrove.</title>
        <authorList>
            <person name="Araujo J.E."/>
            <person name="Taketani R.G."/>
            <person name="Silva M.C.P."/>
            <person name="Loureco M.V."/>
            <person name="Andreote F.D."/>
        </authorList>
    </citation>
    <scope>NUCLEOTIDE SEQUENCE [LARGE SCALE GENOMIC DNA]</scope>
    <source>
        <strain evidence="5 6">Nap-Phe MGV</strain>
    </source>
</reference>